<dbReference type="RefSeq" id="WP_162447329.1">
    <property type="nucleotide sequence ID" value="NZ_CP048222.1"/>
</dbReference>
<protein>
    <submittedName>
        <fullName evidence="3">DUF4097 family beta strand repeat protein</fullName>
    </submittedName>
</protein>
<keyword evidence="1" id="KW-0732">Signal</keyword>
<keyword evidence="4" id="KW-1185">Reference proteome</keyword>
<feature type="domain" description="DUF2154" evidence="2">
    <location>
        <begin position="44"/>
        <end position="130"/>
    </location>
</feature>
<evidence type="ECO:0000313" key="4">
    <source>
        <dbReference type="Proteomes" id="UP000480178"/>
    </source>
</evidence>
<dbReference type="Proteomes" id="UP000480178">
    <property type="component" value="Chromosome"/>
</dbReference>
<proteinExistence type="predicted"/>
<reference evidence="3 4" key="1">
    <citation type="submission" date="2020-01" db="EMBL/GenBank/DDBJ databases">
        <authorList>
            <person name="Kim M.K."/>
        </authorList>
    </citation>
    <scope>NUCLEOTIDE SEQUENCE [LARGE SCALE GENOMIC DNA]</scope>
    <source>
        <strain evidence="3 4">172606-1</strain>
    </source>
</reference>
<gene>
    <name evidence="3" type="ORF">GXP67_34395</name>
</gene>
<name>A0A6C0GVS9_9BACT</name>
<sequence>MKKINVLCYYLFASIGVAFLSSPATAQSVKKYTQNVEPQGATSVQMQFTQSAGTLKMSGGATTHLMEGVFTMTNQAWKPEISFTNQNNKGTLIVKQPGGKNVNMDDGDSNDWQVRLNNSIPMDMELTVGAGQSTVDLRNTKLSKLHLKAGAGDFTVNLANTSVPTLDIDAGVGEMKLDLSGKWSNNLEAEINGGIGEITLKLPRKTGVRVKVNGLGSIGHEGFKKEEGYYVNESYKKTSSTLQIEINCGLGSVNLELEK</sequence>
<feature type="chain" id="PRO_5025530111" evidence="1">
    <location>
        <begin position="27"/>
        <end position="259"/>
    </location>
</feature>
<feature type="signal peptide" evidence="1">
    <location>
        <begin position="1"/>
        <end position="26"/>
    </location>
</feature>
<dbReference type="EMBL" id="CP048222">
    <property type="protein sequence ID" value="QHT71390.1"/>
    <property type="molecule type" value="Genomic_DNA"/>
</dbReference>
<evidence type="ECO:0000313" key="3">
    <source>
        <dbReference type="EMBL" id="QHT71390.1"/>
    </source>
</evidence>
<accession>A0A6C0GVS9</accession>
<organism evidence="3 4">
    <name type="scientific">Rhodocytophaga rosea</name>
    <dbReference type="NCBI Taxonomy" id="2704465"/>
    <lineage>
        <taxon>Bacteria</taxon>
        <taxon>Pseudomonadati</taxon>
        <taxon>Bacteroidota</taxon>
        <taxon>Cytophagia</taxon>
        <taxon>Cytophagales</taxon>
        <taxon>Rhodocytophagaceae</taxon>
        <taxon>Rhodocytophaga</taxon>
    </lineage>
</organism>
<dbReference type="Pfam" id="PF17115">
    <property type="entry name" value="Toast_rack_N"/>
    <property type="match status" value="1"/>
</dbReference>
<dbReference type="InterPro" id="IPR031346">
    <property type="entry name" value="DUF2154_N"/>
</dbReference>
<dbReference type="AlphaFoldDB" id="A0A6C0GVS9"/>
<dbReference type="KEGG" id="rhoz:GXP67_34395"/>
<evidence type="ECO:0000259" key="2">
    <source>
        <dbReference type="Pfam" id="PF17115"/>
    </source>
</evidence>
<evidence type="ECO:0000256" key="1">
    <source>
        <dbReference type="SAM" id="SignalP"/>
    </source>
</evidence>